<gene>
    <name evidence="2" type="ORF">ACFFNY_31595</name>
</gene>
<evidence type="ECO:0008006" key="4">
    <source>
        <dbReference type="Google" id="ProtNLM"/>
    </source>
</evidence>
<dbReference type="InterPro" id="IPR008964">
    <property type="entry name" value="Invasin/intimin_cell_adhesion"/>
</dbReference>
<evidence type="ECO:0000313" key="2">
    <source>
        <dbReference type="EMBL" id="MFB9756144.1"/>
    </source>
</evidence>
<dbReference type="Gene3D" id="2.60.120.260">
    <property type="entry name" value="Galactose-binding domain-like"/>
    <property type="match status" value="1"/>
</dbReference>
<dbReference type="SUPFAM" id="SSF49373">
    <property type="entry name" value="Invasin/intimin cell-adhesion fragments"/>
    <property type="match status" value="1"/>
</dbReference>
<dbReference type="RefSeq" id="WP_344910595.1">
    <property type="nucleotide sequence ID" value="NZ_BAAAYO010000009.1"/>
</dbReference>
<comment type="caution">
    <text evidence="2">The sequence shown here is derived from an EMBL/GenBank/DDBJ whole genome shotgun (WGS) entry which is preliminary data.</text>
</comment>
<accession>A0ABV5W6D8</accession>
<evidence type="ECO:0000256" key="1">
    <source>
        <dbReference type="SAM" id="SignalP"/>
    </source>
</evidence>
<dbReference type="Gene3D" id="2.60.40.1080">
    <property type="match status" value="1"/>
</dbReference>
<dbReference type="SMART" id="SM00710">
    <property type="entry name" value="PbH1"/>
    <property type="match status" value="3"/>
</dbReference>
<sequence>MRKTTTFMAVVCIMLLSMVLGGTLSSFADSPVTLYNDNHYGAESNPTGNPIGGGQGYNKAVSVPPVVVATAADLVYAVNSAASGSVIYVDDNANIDMSSSPPLVLPSGVTLASGRGSLLPDATVSQGGRLYLNKPGATMIQVNGTNVRITGLRIDGMDNEEGTSTYGIPVTTGVQILPTYAPEIDNNELMGWTYAAVLGSNGHVHHNDIHHNRRTGLGYGVVITGNAATTHVGVLIEANKFDWNRHSIAATGNVNDRYEARYNYIGGNMVQPGFDMHDFPACNCGGDIVHVHHNTFEIIHNSFNEMSYALDVGNAPKTGLYVYNNWMYNPNPEYGLRLAKQMTEAIQVGMNKFGTGTNITYSSMYLFKGINNSFFNGGYIFSTLAGTPTMTAGRTLTVGGIDNVFNAEQVGDQITYTINVAASKTFSVQMFKGPGLIPESGAIVKVYFDGDSSHPAGIFDTSLTPFSNASIGQQTLDAGTHTVTLEVIGKNPNSLDFKVYYRMLRLNEDIGFWLQADKQLLTVGESATVHSIRDLSGASFASEDPSIATVTPLGLITRVSAGTTNVVASVYGDRGIRSSAVQITVVDITP</sequence>
<keyword evidence="3" id="KW-1185">Reference proteome</keyword>
<proteinExistence type="predicted"/>
<keyword evidence="1" id="KW-0732">Signal</keyword>
<dbReference type="Proteomes" id="UP001589619">
    <property type="component" value="Unassembled WGS sequence"/>
</dbReference>
<dbReference type="InterPro" id="IPR006626">
    <property type="entry name" value="PbH1"/>
</dbReference>
<dbReference type="SUPFAM" id="SSF51126">
    <property type="entry name" value="Pectin lyase-like"/>
    <property type="match status" value="1"/>
</dbReference>
<protein>
    <recommendedName>
        <fullName evidence="4">BIG2 domain-containing protein</fullName>
    </recommendedName>
</protein>
<evidence type="ECO:0000313" key="3">
    <source>
        <dbReference type="Proteomes" id="UP001589619"/>
    </source>
</evidence>
<dbReference type="InterPro" id="IPR011050">
    <property type="entry name" value="Pectin_lyase_fold/virulence"/>
</dbReference>
<feature type="signal peptide" evidence="1">
    <location>
        <begin position="1"/>
        <end position="28"/>
    </location>
</feature>
<reference evidence="2 3" key="1">
    <citation type="submission" date="2024-09" db="EMBL/GenBank/DDBJ databases">
        <authorList>
            <person name="Sun Q."/>
            <person name="Mori K."/>
        </authorList>
    </citation>
    <scope>NUCLEOTIDE SEQUENCE [LARGE SCALE GENOMIC DNA]</scope>
    <source>
        <strain evidence="2 3">JCM 12520</strain>
    </source>
</reference>
<organism evidence="2 3">
    <name type="scientific">Paenibacillus hodogayensis</name>
    <dbReference type="NCBI Taxonomy" id="279208"/>
    <lineage>
        <taxon>Bacteria</taxon>
        <taxon>Bacillati</taxon>
        <taxon>Bacillota</taxon>
        <taxon>Bacilli</taxon>
        <taxon>Bacillales</taxon>
        <taxon>Paenibacillaceae</taxon>
        <taxon>Paenibacillus</taxon>
    </lineage>
</organism>
<feature type="chain" id="PRO_5045218698" description="BIG2 domain-containing protein" evidence="1">
    <location>
        <begin position="29"/>
        <end position="590"/>
    </location>
</feature>
<dbReference type="EMBL" id="JBHMAG010000021">
    <property type="protein sequence ID" value="MFB9756144.1"/>
    <property type="molecule type" value="Genomic_DNA"/>
</dbReference>
<name>A0ABV5W6D8_9BACL</name>